<feature type="transmembrane region" description="Helical" evidence="2">
    <location>
        <begin position="179"/>
        <end position="197"/>
    </location>
</feature>
<reference evidence="3 4" key="1">
    <citation type="journal article" date="2016" name="Mol. Biol. Evol.">
        <title>Comparative Genomics of Early-Diverging Mushroom-Forming Fungi Provides Insights into the Origins of Lignocellulose Decay Capabilities.</title>
        <authorList>
            <person name="Nagy L.G."/>
            <person name="Riley R."/>
            <person name="Tritt A."/>
            <person name="Adam C."/>
            <person name="Daum C."/>
            <person name="Floudas D."/>
            <person name="Sun H."/>
            <person name="Yadav J.S."/>
            <person name="Pangilinan J."/>
            <person name="Larsson K.H."/>
            <person name="Matsuura K."/>
            <person name="Barry K."/>
            <person name="Labutti K."/>
            <person name="Kuo R."/>
            <person name="Ohm R.A."/>
            <person name="Bhattacharya S.S."/>
            <person name="Shirouzu T."/>
            <person name="Yoshinaga Y."/>
            <person name="Martin F.M."/>
            <person name="Grigoriev I.V."/>
            <person name="Hibbett D.S."/>
        </authorList>
    </citation>
    <scope>NUCLEOTIDE SEQUENCE [LARGE SCALE GENOMIC DNA]</scope>
    <source>
        <strain evidence="3 4">HHB12029</strain>
    </source>
</reference>
<keyword evidence="2" id="KW-1133">Transmembrane helix</keyword>
<sequence length="232" mass="25212">MDTSGPLDFDQPGEGTAQFDDDGWPTSLIKIAFAEDGSHAFKSILNAIGTDTAGIKMVRHASRLWQSRERRPCQIKLVTDASVARFGGLENVPEDYVEQADTSTECAHFFHQENLKMYLKTGATKCPVCKRELHFCPFPARYLENPKRAAPFNVAPERATAIGADMLVAVCGDHQRAKVVVALAFFGTAIFIAYAYHHGHVPPTAYMVLGALAAVWTHLAARPAPTPTAAAA</sequence>
<dbReference type="SUPFAM" id="SSF57850">
    <property type="entry name" value="RING/U-box"/>
    <property type="match status" value="1"/>
</dbReference>
<organism evidence="3 4">
    <name type="scientific">Exidia glandulosa HHB12029</name>
    <dbReference type="NCBI Taxonomy" id="1314781"/>
    <lineage>
        <taxon>Eukaryota</taxon>
        <taxon>Fungi</taxon>
        <taxon>Dikarya</taxon>
        <taxon>Basidiomycota</taxon>
        <taxon>Agaricomycotina</taxon>
        <taxon>Agaricomycetes</taxon>
        <taxon>Auriculariales</taxon>
        <taxon>Exidiaceae</taxon>
        <taxon>Exidia</taxon>
    </lineage>
</organism>
<protein>
    <submittedName>
        <fullName evidence="3">Uncharacterized protein</fullName>
    </submittedName>
</protein>
<keyword evidence="2" id="KW-0812">Transmembrane</keyword>
<feature type="region of interest" description="Disordered" evidence="1">
    <location>
        <begin position="1"/>
        <end position="22"/>
    </location>
</feature>
<keyword evidence="4" id="KW-1185">Reference proteome</keyword>
<name>A0A165IIM7_EXIGL</name>
<dbReference type="InParanoid" id="A0A165IIM7"/>
<accession>A0A165IIM7</accession>
<dbReference type="Gene3D" id="3.30.40.10">
    <property type="entry name" value="Zinc/RING finger domain, C3HC4 (zinc finger)"/>
    <property type="match status" value="1"/>
</dbReference>
<keyword evidence="2" id="KW-0472">Membrane</keyword>
<evidence type="ECO:0000256" key="2">
    <source>
        <dbReference type="SAM" id="Phobius"/>
    </source>
</evidence>
<dbReference type="AlphaFoldDB" id="A0A165IIM7"/>
<gene>
    <name evidence="3" type="ORF">EXIGLDRAFT_768101</name>
</gene>
<evidence type="ECO:0000313" key="3">
    <source>
        <dbReference type="EMBL" id="KZV93452.1"/>
    </source>
</evidence>
<dbReference type="Proteomes" id="UP000077266">
    <property type="component" value="Unassembled WGS sequence"/>
</dbReference>
<evidence type="ECO:0000313" key="4">
    <source>
        <dbReference type="Proteomes" id="UP000077266"/>
    </source>
</evidence>
<dbReference type="InterPro" id="IPR013083">
    <property type="entry name" value="Znf_RING/FYVE/PHD"/>
</dbReference>
<dbReference type="CDD" id="cd16448">
    <property type="entry name" value="RING-H2"/>
    <property type="match status" value="1"/>
</dbReference>
<proteinExistence type="predicted"/>
<dbReference type="EMBL" id="KV425990">
    <property type="protein sequence ID" value="KZV93452.1"/>
    <property type="molecule type" value="Genomic_DNA"/>
</dbReference>
<evidence type="ECO:0000256" key="1">
    <source>
        <dbReference type="SAM" id="MobiDB-lite"/>
    </source>
</evidence>